<sequence>MAEPETNKTNFLKRLQTKWKLKSLWQVVLVLVVFACTGFTILFIKQPIFDFLGLDTTESSFLKTMLYLLLVLPLYQVFLLIYGFIFGQFAFFWEKEKQFFRRMARLFSQNKSNTKIVDR</sequence>
<dbReference type="Pfam" id="PF20584">
    <property type="entry name" value="DUF6787"/>
    <property type="match status" value="1"/>
</dbReference>
<feature type="domain" description="DUF6787" evidence="2">
    <location>
        <begin position="29"/>
        <end position="107"/>
    </location>
</feature>
<accession>S7VHL3</accession>
<evidence type="ECO:0000313" key="3">
    <source>
        <dbReference type="EMBL" id="EPR69486.1"/>
    </source>
</evidence>
<dbReference type="STRING" id="641524.ADICYQ_1271"/>
<dbReference type="AlphaFoldDB" id="S7VHL3"/>
<dbReference type="PATRIC" id="fig|641524.5.peg.1256"/>
<dbReference type="OrthoDB" id="1151370at2"/>
<keyword evidence="1" id="KW-1133">Transmembrane helix</keyword>
<protein>
    <recommendedName>
        <fullName evidence="2">DUF6787 domain-containing protein</fullName>
    </recommendedName>
</protein>
<dbReference type="InterPro" id="IPR046714">
    <property type="entry name" value="DUF6787"/>
</dbReference>
<keyword evidence="1" id="KW-0812">Transmembrane</keyword>
<comment type="caution">
    <text evidence="3">The sequence shown here is derived from an EMBL/GenBank/DDBJ whole genome shotgun (WGS) entry which is preliminary data.</text>
</comment>
<evidence type="ECO:0000256" key="1">
    <source>
        <dbReference type="SAM" id="Phobius"/>
    </source>
</evidence>
<feature type="transmembrane region" description="Helical" evidence="1">
    <location>
        <begin position="64"/>
        <end position="93"/>
    </location>
</feature>
<dbReference type="Proteomes" id="UP000014974">
    <property type="component" value="Unassembled WGS sequence"/>
</dbReference>
<organism evidence="3 4">
    <name type="scientific">Cyclobacterium qasimii M12-11B</name>
    <dbReference type="NCBI Taxonomy" id="641524"/>
    <lineage>
        <taxon>Bacteria</taxon>
        <taxon>Pseudomonadati</taxon>
        <taxon>Bacteroidota</taxon>
        <taxon>Cytophagia</taxon>
        <taxon>Cytophagales</taxon>
        <taxon>Cyclobacteriaceae</taxon>
        <taxon>Cyclobacterium</taxon>
    </lineage>
</organism>
<gene>
    <name evidence="3" type="ORF">ADICYQ_1271</name>
</gene>
<feature type="transmembrane region" description="Helical" evidence="1">
    <location>
        <begin position="23"/>
        <end position="44"/>
    </location>
</feature>
<name>S7VHL3_9BACT</name>
<evidence type="ECO:0000259" key="2">
    <source>
        <dbReference type="Pfam" id="PF20584"/>
    </source>
</evidence>
<dbReference type="eggNOG" id="ENOG5032SBZ">
    <property type="taxonomic scope" value="Bacteria"/>
</dbReference>
<dbReference type="EMBL" id="ATNM01000064">
    <property type="protein sequence ID" value="EPR69486.1"/>
    <property type="molecule type" value="Genomic_DNA"/>
</dbReference>
<keyword evidence="1" id="KW-0472">Membrane</keyword>
<reference evidence="3 4" key="1">
    <citation type="journal article" date="2013" name="Genome Announc.">
        <title>Draft Genome Sequence of Cyclobacterium qasimii Strain M12-11BT, Isolated from Arctic Marine Sediment.</title>
        <authorList>
            <person name="Shivaji S."/>
            <person name="Ara S."/>
            <person name="Singh A."/>
            <person name="Kumar Pinnaka A."/>
        </authorList>
    </citation>
    <scope>NUCLEOTIDE SEQUENCE [LARGE SCALE GENOMIC DNA]</scope>
    <source>
        <strain evidence="3 4">M12-11B</strain>
    </source>
</reference>
<dbReference type="RefSeq" id="WP_020889006.1">
    <property type="nucleotide sequence ID" value="NZ_ATNM01000064.1"/>
</dbReference>
<proteinExistence type="predicted"/>
<evidence type="ECO:0000313" key="4">
    <source>
        <dbReference type="Proteomes" id="UP000014974"/>
    </source>
</evidence>